<comment type="similarity">
    <text evidence="1 4">Belongs to the GMC oxidoreductase family.</text>
</comment>
<sequence length="632" mass="68559">MLLDLFTISLAVASAYALSYAASRQHFSELRPSYDYIIAGGGTAGLTVADRLAEAFPDRTVLVIEYGEVEYAPGVFDPPTTVWGGSSAKAGFFSFNSLPNPDMDDKVASVLVGKTVGGSSAINGMYFDRGSRHDYDAWARIGDPEFSWSTIKWDWDSLFPYFKKSVTFTEPTPSVAEQHGYTWDMSAYGGTTPIYSSFPPFLWGDLHVARDAWKDMGIRALEECAGGDKEGLCWAPNSQHPITARRSHAGLGHYEDVKNSRPNYNYDLLVKHQVIRVVYPNDVSKGPPLVEARSLAGDETFNVTARVEVVISAGALHTPTILQRSGIGPAPSLEAMGIITVLDLPGVGSNLQDHSSPGISWSYSKPGNFSNMPSDMLNPAFANQAAAEFNMTPARGPYTLAMSSTALYISLPNVTEEYMSIIKEMRRVADDGSAASHLPEGSHSTLIDGYKRQLHVLADLLENSEAPSVEVPFATGTTMRPIILHPLSRGTVHLNLTDHLAQPILDYRAGSSPIDFFIHIAHLRWLRKVLDTPTMRKYGAVAVSPDPAIQSDEDLKAFVKGSMVLSHLHPCCTAAMLPRNLGGVVGPDLKVHGAADLRVVDISILPFLPSAHTSSTAYAIAEKAADIIIHNL</sequence>
<feature type="domain" description="Glucose-methanol-choline oxidoreductase N-terminal" evidence="7">
    <location>
        <begin position="314"/>
        <end position="328"/>
    </location>
</feature>
<feature type="domain" description="Glucose-methanol-choline oxidoreductase N-terminal" evidence="6">
    <location>
        <begin position="113"/>
        <end position="136"/>
    </location>
</feature>
<dbReference type="Gene3D" id="3.30.560.10">
    <property type="entry name" value="Glucose Oxidase, domain 3"/>
    <property type="match status" value="1"/>
</dbReference>
<dbReference type="InterPro" id="IPR012132">
    <property type="entry name" value="GMC_OxRdtase"/>
</dbReference>
<comment type="cofactor">
    <cofactor evidence="3">
        <name>FAD</name>
        <dbReference type="ChEBI" id="CHEBI:57692"/>
    </cofactor>
</comment>
<feature type="active site" description="Proton acceptor" evidence="2">
    <location>
        <position position="612"/>
    </location>
</feature>
<dbReference type="KEGG" id="aalt:CC77DRAFT_748648"/>
<dbReference type="PIRSF" id="PIRSF000137">
    <property type="entry name" value="Alcohol_oxidase"/>
    <property type="match status" value="1"/>
</dbReference>
<accession>A0A177DTH3</accession>
<feature type="signal peptide" evidence="5">
    <location>
        <begin position="1"/>
        <end position="17"/>
    </location>
</feature>
<dbReference type="AlphaFoldDB" id="A0A177DTH3"/>
<dbReference type="InterPro" id="IPR036188">
    <property type="entry name" value="FAD/NAD-bd_sf"/>
</dbReference>
<keyword evidence="3 4" id="KW-0274">FAD</keyword>
<dbReference type="PROSITE" id="PS00623">
    <property type="entry name" value="GMC_OXRED_1"/>
    <property type="match status" value="1"/>
</dbReference>
<dbReference type="PANTHER" id="PTHR11552:SF115">
    <property type="entry name" value="DEHYDROGENASE XPTC-RELATED"/>
    <property type="match status" value="1"/>
</dbReference>
<feature type="active site" description="Proton donor" evidence="2">
    <location>
        <position position="569"/>
    </location>
</feature>
<evidence type="ECO:0000256" key="2">
    <source>
        <dbReference type="PIRSR" id="PIRSR000137-1"/>
    </source>
</evidence>
<dbReference type="OMA" id="ITARRSH"/>
<evidence type="ECO:0000313" key="9">
    <source>
        <dbReference type="Proteomes" id="UP000077248"/>
    </source>
</evidence>
<name>A0A177DTH3_ALTAL</name>
<feature type="binding site" evidence="3">
    <location>
        <position position="274"/>
    </location>
    <ligand>
        <name>FAD</name>
        <dbReference type="ChEBI" id="CHEBI:57692"/>
    </ligand>
</feature>
<dbReference type="Pfam" id="PF05199">
    <property type="entry name" value="GMC_oxred_C"/>
    <property type="match status" value="1"/>
</dbReference>
<dbReference type="Proteomes" id="UP000077248">
    <property type="component" value="Unassembled WGS sequence"/>
</dbReference>
<dbReference type="PROSITE" id="PS00624">
    <property type="entry name" value="GMC_OXRED_2"/>
    <property type="match status" value="1"/>
</dbReference>
<dbReference type="InterPro" id="IPR000172">
    <property type="entry name" value="GMC_OxRdtase_N"/>
</dbReference>
<feature type="chain" id="PRO_5008059728" evidence="5">
    <location>
        <begin position="18"/>
        <end position="632"/>
    </location>
</feature>
<dbReference type="GO" id="GO:0016614">
    <property type="term" value="F:oxidoreductase activity, acting on CH-OH group of donors"/>
    <property type="evidence" value="ECO:0007669"/>
    <property type="project" value="InterPro"/>
</dbReference>
<dbReference type="VEuPathDB" id="FungiDB:CC77DRAFT_748648"/>
<evidence type="ECO:0000256" key="4">
    <source>
        <dbReference type="RuleBase" id="RU003968"/>
    </source>
</evidence>
<dbReference type="GO" id="GO:0044550">
    <property type="term" value="P:secondary metabolite biosynthetic process"/>
    <property type="evidence" value="ECO:0007669"/>
    <property type="project" value="TreeGrafter"/>
</dbReference>
<keyword evidence="4" id="KW-0285">Flavoprotein</keyword>
<gene>
    <name evidence="8" type="ORF">CC77DRAFT_748648</name>
</gene>
<evidence type="ECO:0000256" key="5">
    <source>
        <dbReference type="SAM" id="SignalP"/>
    </source>
</evidence>
<evidence type="ECO:0000256" key="1">
    <source>
        <dbReference type="ARBA" id="ARBA00010790"/>
    </source>
</evidence>
<dbReference type="GeneID" id="29118667"/>
<dbReference type="STRING" id="5599.A0A177DTH3"/>
<dbReference type="Gene3D" id="3.50.50.60">
    <property type="entry name" value="FAD/NAD(P)-binding domain"/>
    <property type="match status" value="1"/>
</dbReference>
<dbReference type="InterPro" id="IPR007867">
    <property type="entry name" value="GMC_OxRtase_C"/>
</dbReference>
<keyword evidence="5" id="KW-0732">Signal</keyword>
<evidence type="ECO:0000313" key="8">
    <source>
        <dbReference type="EMBL" id="OAG22827.1"/>
    </source>
</evidence>
<dbReference type="PANTHER" id="PTHR11552">
    <property type="entry name" value="GLUCOSE-METHANOL-CHOLINE GMC OXIDOREDUCTASE"/>
    <property type="match status" value="1"/>
</dbReference>
<dbReference type="SUPFAM" id="SSF54373">
    <property type="entry name" value="FAD-linked reductases, C-terminal domain"/>
    <property type="match status" value="1"/>
</dbReference>
<keyword evidence="9" id="KW-1185">Reference proteome</keyword>
<dbReference type="RefSeq" id="XP_018388248.1">
    <property type="nucleotide sequence ID" value="XM_018533073.1"/>
</dbReference>
<dbReference type="GO" id="GO:0050660">
    <property type="term" value="F:flavin adenine dinucleotide binding"/>
    <property type="evidence" value="ECO:0007669"/>
    <property type="project" value="InterPro"/>
</dbReference>
<proteinExistence type="inferred from homology"/>
<evidence type="ECO:0000259" key="7">
    <source>
        <dbReference type="PROSITE" id="PS00624"/>
    </source>
</evidence>
<protein>
    <submittedName>
        <fullName evidence="8">Alcohol oxidase</fullName>
    </submittedName>
</protein>
<dbReference type="EMBL" id="KV441474">
    <property type="protein sequence ID" value="OAG22827.1"/>
    <property type="molecule type" value="Genomic_DNA"/>
</dbReference>
<dbReference type="SUPFAM" id="SSF51905">
    <property type="entry name" value="FAD/NAD(P)-binding domain"/>
    <property type="match status" value="1"/>
</dbReference>
<evidence type="ECO:0000256" key="3">
    <source>
        <dbReference type="PIRSR" id="PIRSR000137-2"/>
    </source>
</evidence>
<reference evidence="8 9" key="1">
    <citation type="submission" date="2016-05" db="EMBL/GenBank/DDBJ databases">
        <title>Comparative analysis of secretome profiles of manganese(II)-oxidizing ascomycete fungi.</title>
        <authorList>
            <consortium name="DOE Joint Genome Institute"/>
            <person name="Zeiner C.A."/>
            <person name="Purvine S.O."/>
            <person name="Zink E.M."/>
            <person name="Wu S."/>
            <person name="Pasa-Tolic L."/>
            <person name="Chaput D.L."/>
            <person name="Haridas S."/>
            <person name="Grigoriev I.V."/>
            <person name="Santelli C.M."/>
            <person name="Hansel C.M."/>
        </authorList>
    </citation>
    <scope>NUCLEOTIDE SEQUENCE [LARGE SCALE GENOMIC DNA]</scope>
    <source>
        <strain evidence="8 9">SRC1lrK2f</strain>
    </source>
</reference>
<organism evidence="8 9">
    <name type="scientific">Alternaria alternata</name>
    <name type="common">Alternaria rot fungus</name>
    <name type="synonym">Torula alternata</name>
    <dbReference type="NCBI Taxonomy" id="5599"/>
    <lineage>
        <taxon>Eukaryota</taxon>
        <taxon>Fungi</taxon>
        <taxon>Dikarya</taxon>
        <taxon>Ascomycota</taxon>
        <taxon>Pezizomycotina</taxon>
        <taxon>Dothideomycetes</taxon>
        <taxon>Pleosporomycetidae</taxon>
        <taxon>Pleosporales</taxon>
        <taxon>Pleosporineae</taxon>
        <taxon>Pleosporaceae</taxon>
        <taxon>Alternaria</taxon>
        <taxon>Alternaria sect. Alternaria</taxon>
        <taxon>Alternaria alternata complex</taxon>
    </lineage>
</organism>
<dbReference type="Pfam" id="PF00732">
    <property type="entry name" value="GMC_oxred_N"/>
    <property type="match status" value="1"/>
</dbReference>
<evidence type="ECO:0000259" key="6">
    <source>
        <dbReference type="PROSITE" id="PS00623"/>
    </source>
</evidence>